<dbReference type="AlphaFoldDB" id="A0A0F9N5F5"/>
<accession>A0A0F9N5F5</accession>
<evidence type="ECO:0000313" key="2">
    <source>
        <dbReference type="EMBL" id="KKN07057.1"/>
    </source>
</evidence>
<name>A0A0F9N5F5_9ZZZZ</name>
<reference evidence="2" key="1">
    <citation type="journal article" date="2015" name="Nature">
        <title>Complex archaea that bridge the gap between prokaryotes and eukaryotes.</title>
        <authorList>
            <person name="Spang A."/>
            <person name="Saw J.H."/>
            <person name="Jorgensen S.L."/>
            <person name="Zaremba-Niedzwiedzka K."/>
            <person name="Martijn J."/>
            <person name="Lind A.E."/>
            <person name="van Eijk R."/>
            <person name="Schleper C."/>
            <person name="Guy L."/>
            <person name="Ettema T.J."/>
        </authorList>
    </citation>
    <scope>NUCLEOTIDE SEQUENCE</scope>
</reference>
<dbReference type="EMBL" id="LAZR01004612">
    <property type="protein sequence ID" value="KKN07057.1"/>
    <property type="molecule type" value="Genomic_DNA"/>
</dbReference>
<dbReference type="Gene3D" id="3.40.210.20">
    <property type="entry name" value="MvaI/BcnI restriction endonuclease, catalytic domain"/>
    <property type="match status" value="1"/>
</dbReference>
<gene>
    <name evidence="2" type="ORF">LCGC14_1071040</name>
</gene>
<dbReference type="Pfam" id="PF15515">
    <property type="entry name" value="MvaI_BcnI"/>
    <property type="match status" value="1"/>
</dbReference>
<comment type="caution">
    <text evidence="2">The sequence shown here is derived from an EMBL/GenBank/DDBJ whole genome shotgun (WGS) entry which is preliminary data.</text>
</comment>
<proteinExistence type="predicted"/>
<dbReference type="InterPro" id="IPR043005">
    <property type="entry name" value="MvaI_BcnI_rec"/>
</dbReference>
<dbReference type="Gene3D" id="3.30.70.3570">
    <property type="entry name" value="MvaI/BcnI restriction endonuclease, recognition domain"/>
    <property type="match status" value="1"/>
</dbReference>
<organism evidence="2">
    <name type="scientific">marine sediment metagenome</name>
    <dbReference type="NCBI Taxonomy" id="412755"/>
    <lineage>
        <taxon>unclassified sequences</taxon>
        <taxon>metagenomes</taxon>
        <taxon>ecological metagenomes</taxon>
    </lineage>
</organism>
<dbReference type="InterPro" id="IPR029127">
    <property type="entry name" value="MvaI_BcnI"/>
</dbReference>
<dbReference type="InterPro" id="IPR043004">
    <property type="entry name" value="MvaI_BcnI_cat"/>
</dbReference>
<evidence type="ECO:0000259" key="1">
    <source>
        <dbReference type="Pfam" id="PF15515"/>
    </source>
</evidence>
<sequence length="296" mass="34468">MCSNFWGETNRSIDIEKARESFVRDFQYIISLGYVESHRSHNTGIGKTFEDLMEVEENNLSTADYKGCIELKSQRSKTSSMLSLFTKSPSSPPKANSILRQKYGYPDTESGFNILHSTIKYSSFNQFKNKWGFKLEIDEKNKRLVLLVKNLRTNELEEFKPFWDFKDLNTKISTKCSLIAYITAESKELNQKEYFHFTKAILLSGLTLEKFIMLIRGDIILFDIRIGAYRSGKNKGKIHDHGSGFRVHRRDIPKVFNIEEINLTPSVNNFKKPKLKREKKSESQIEITKYLKTDEK</sequence>
<feature type="domain" description="MvaI/BcnI restriction endonuclease" evidence="1">
    <location>
        <begin position="25"/>
        <end position="256"/>
    </location>
</feature>
<protein>
    <recommendedName>
        <fullName evidence="1">MvaI/BcnI restriction endonuclease domain-containing protein</fullName>
    </recommendedName>
</protein>